<evidence type="ECO:0000313" key="1">
    <source>
        <dbReference type="EMBL" id="KAH9298779.1"/>
    </source>
</evidence>
<dbReference type="AlphaFoldDB" id="A0AA38FAP7"/>
<gene>
    <name evidence="1" type="ORF">KI387_030461</name>
</gene>
<organism evidence="1 2">
    <name type="scientific">Taxus chinensis</name>
    <name type="common">Chinese yew</name>
    <name type="synonym">Taxus wallichiana var. chinensis</name>
    <dbReference type="NCBI Taxonomy" id="29808"/>
    <lineage>
        <taxon>Eukaryota</taxon>
        <taxon>Viridiplantae</taxon>
        <taxon>Streptophyta</taxon>
        <taxon>Embryophyta</taxon>
        <taxon>Tracheophyta</taxon>
        <taxon>Spermatophyta</taxon>
        <taxon>Pinopsida</taxon>
        <taxon>Pinidae</taxon>
        <taxon>Conifers II</taxon>
        <taxon>Cupressales</taxon>
        <taxon>Taxaceae</taxon>
        <taxon>Taxus</taxon>
    </lineage>
</organism>
<dbReference type="EMBL" id="JAHRHJ020000010">
    <property type="protein sequence ID" value="KAH9298779.1"/>
    <property type="molecule type" value="Genomic_DNA"/>
</dbReference>
<accession>A0AA38FAP7</accession>
<name>A0AA38FAP7_TAXCH</name>
<proteinExistence type="predicted"/>
<keyword evidence="2" id="KW-1185">Reference proteome</keyword>
<dbReference type="Proteomes" id="UP000824469">
    <property type="component" value="Unassembled WGS sequence"/>
</dbReference>
<feature type="non-terminal residue" evidence="1">
    <location>
        <position position="1"/>
    </location>
</feature>
<evidence type="ECO:0000313" key="2">
    <source>
        <dbReference type="Proteomes" id="UP000824469"/>
    </source>
</evidence>
<sequence>GSQIEGVVEEAFVEDLEVVATVEAEEVSSRVELITTMGLWNTIGVNALMCYNALGVERSI</sequence>
<comment type="caution">
    <text evidence="1">The sequence shown here is derived from an EMBL/GenBank/DDBJ whole genome shotgun (WGS) entry which is preliminary data.</text>
</comment>
<protein>
    <submittedName>
        <fullName evidence="1">Uncharacterized protein</fullName>
    </submittedName>
</protein>
<feature type="non-terminal residue" evidence="1">
    <location>
        <position position="60"/>
    </location>
</feature>
<reference evidence="1 2" key="1">
    <citation type="journal article" date="2021" name="Nat. Plants">
        <title>The Taxus genome provides insights into paclitaxel biosynthesis.</title>
        <authorList>
            <person name="Xiong X."/>
            <person name="Gou J."/>
            <person name="Liao Q."/>
            <person name="Li Y."/>
            <person name="Zhou Q."/>
            <person name="Bi G."/>
            <person name="Li C."/>
            <person name="Du R."/>
            <person name="Wang X."/>
            <person name="Sun T."/>
            <person name="Guo L."/>
            <person name="Liang H."/>
            <person name="Lu P."/>
            <person name="Wu Y."/>
            <person name="Zhang Z."/>
            <person name="Ro D.K."/>
            <person name="Shang Y."/>
            <person name="Huang S."/>
            <person name="Yan J."/>
        </authorList>
    </citation>
    <scope>NUCLEOTIDE SEQUENCE [LARGE SCALE GENOMIC DNA]</scope>
    <source>
        <strain evidence="1">Ta-2019</strain>
    </source>
</reference>